<gene>
    <name evidence="1" type="ORF">GOB84_09700</name>
</gene>
<name>A0ABX0KAN0_9PROT</name>
<evidence type="ECO:0008006" key="3">
    <source>
        <dbReference type="Google" id="ProtNLM"/>
    </source>
</evidence>
<sequence>MTCCCNQSRADRIAALAAKGLAKAASAAGQTVTLYRPTVAMLPLEQPPTGTLSVLFDQTAALPGISPAVWGHPLAYAACDITRIMPGDYMLTAASAVLPGAVADTYFVSRVDLNRPALVVRTNAVMTVLESDPTADDKTFGLRPAEGPAASKDVKIADGWPVSLIAHGGTNPPTRLGTDVRAGMFSVLMPAIPGQRVYAGLRLRDALGHDYHTSAVEVSDFGVRLTLTEDRV</sequence>
<evidence type="ECO:0000313" key="2">
    <source>
        <dbReference type="Proteomes" id="UP000615326"/>
    </source>
</evidence>
<evidence type="ECO:0000313" key="1">
    <source>
        <dbReference type="EMBL" id="NHO32828.1"/>
    </source>
</evidence>
<keyword evidence="2" id="KW-1185">Reference proteome</keyword>
<dbReference type="Proteomes" id="UP000615326">
    <property type="component" value="Unassembled WGS sequence"/>
</dbReference>
<organism evidence="1 2">
    <name type="scientific">Acetobacter fallax</name>
    <dbReference type="NCBI Taxonomy" id="1737473"/>
    <lineage>
        <taxon>Bacteria</taxon>
        <taxon>Pseudomonadati</taxon>
        <taxon>Pseudomonadota</taxon>
        <taxon>Alphaproteobacteria</taxon>
        <taxon>Acetobacterales</taxon>
        <taxon>Acetobacteraceae</taxon>
        <taxon>Acetobacter</taxon>
    </lineage>
</organism>
<dbReference type="RefSeq" id="WP_173577355.1">
    <property type="nucleotide sequence ID" value="NZ_WOSW01000016.1"/>
</dbReference>
<comment type="caution">
    <text evidence="1">The sequence shown here is derived from an EMBL/GenBank/DDBJ whole genome shotgun (WGS) entry which is preliminary data.</text>
</comment>
<reference evidence="1 2" key="1">
    <citation type="journal article" date="2020" name="Int. J. Syst. Evol. Microbiol.">
        <title>Novel acetic acid bacteria from cider fermentations: Acetobacter conturbans sp. nov. and Acetobacter fallax sp. nov.</title>
        <authorList>
            <person name="Sombolestani A.S."/>
            <person name="Cleenwerck I."/>
            <person name="Cnockaert M."/>
            <person name="Borremans W."/>
            <person name="Wieme A.D."/>
            <person name="De Vuyst L."/>
            <person name="Vandamme P."/>
        </authorList>
    </citation>
    <scope>NUCLEOTIDE SEQUENCE [LARGE SCALE GENOMIC DNA]</scope>
    <source>
        <strain evidence="1 2">LMG 1637</strain>
    </source>
</reference>
<accession>A0ABX0KAN0</accession>
<dbReference type="EMBL" id="WOSW01000016">
    <property type="protein sequence ID" value="NHO32828.1"/>
    <property type="molecule type" value="Genomic_DNA"/>
</dbReference>
<protein>
    <recommendedName>
        <fullName evidence="3">Phage protein</fullName>
    </recommendedName>
</protein>
<proteinExistence type="predicted"/>